<dbReference type="PANTHER" id="PTHR30204">
    <property type="entry name" value="REDOX-CYCLING DRUG-SENSING TRANSCRIPTIONAL ACTIVATOR SOXR"/>
    <property type="match status" value="1"/>
</dbReference>
<dbReference type="Pfam" id="PF13411">
    <property type="entry name" value="MerR_1"/>
    <property type="match status" value="1"/>
</dbReference>
<keyword evidence="7" id="KW-1185">Reference proteome</keyword>
<dbReference type="PROSITE" id="PS50937">
    <property type="entry name" value="HTH_MERR_2"/>
    <property type="match status" value="1"/>
</dbReference>
<evidence type="ECO:0000256" key="4">
    <source>
        <dbReference type="ARBA" id="ARBA00023163"/>
    </source>
</evidence>
<evidence type="ECO:0000313" key="7">
    <source>
        <dbReference type="Proteomes" id="UP000199095"/>
    </source>
</evidence>
<reference evidence="7" key="1">
    <citation type="submission" date="2016-10" db="EMBL/GenBank/DDBJ databases">
        <authorList>
            <person name="Varghese N."/>
            <person name="Submissions S."/>
        </authorList>
    </citation>
    <scope>NUCLEOTIDE SEQUENCE [LARGE SCALE GENOMIC DNA]</scope>
    <source>
        <strain evidence="7">CGMCC 1.3566</strain>
    </source>
</reference>
<evidence type="ECO:0000256" key="3">
    <source>
        <dbReference type="ARBA" id="ARBA00023125"/>
    </source>
</evidence>
<dbReference type="SUPFAM" id="SSF46955">
    <property type="entry name" value="Putative DNA-binding domain"/>
    <property type="match status" value="1"/>
</dbReference>
<evidence type="ECO:0000256" key="2">
    <source>
        <dbReference type="ARBA" id="ARBA00023015"/>
    </source>
</evidence>
<protein>
    <submittedName>
        <fullName evidence="6">DNA-binding transcriptional regulator, MerR family</fullName>
    </submittedName>
</protein>
<dbReference type="AlphaFoldDB" id="A0A1I0DPZ8"/>
<dbReference type="InterPro" id="IPR009061">
    <property type="entry name" value="DNA-bd_dom_put_sf"/>
</dbReference>
<proteinExistence type="predicted"/>
<keyword evidence="1" id="KW-0678">Repressor</keyword>
<dbReference type="Gene3D" id="1.10.1660.10">
    <property type="match status" value="1"/>
</dbReference>
<sequence length="121" mass="14118">MISLVEVLTLTYTIMGGRRFVTSYKEKKVISIGTVKELTGLTERKIRYYEERGLIFPERTKKGTRKYSFADIEELMNIANKREEGVQTSEIRQDMQKAKQKGGVRDQMLRGQLNAHFNLRK</sequence>
<keyword evidence="2" id="KW-0805">Transcription regulation</keyword>
<evidence type="ECO:0000256" key="1">
    <source>
        <dbReference type="ARBA" id="ARBA00022491"/>
    </source>
</evidence>
<dbReference type="PANTHER" id="PTHR30204:SF65">
    <property type="entry name" value="HTH-TYPE TRANSCRIPTIONAL REGULATOR TNRA"/>
    <property type="match status" value="1"/>
</dbReference>
<gene>
    <name evidence="6" type="ORF">SAMN05421676_104118</name>
</gene>
<feature type="domain" description="HTH merR-type" evidence="5">
    <location>
        <begin position="29"/>
        <end position="97"/>
    </location>
</feature>
<organism evidence="6 7">
    <name type="scientific">Salinibacillus kushneri</name>
    <dbReference type="NCBI Taxonomy" id="237682"/>
    <lineage>
        <taxon>Bacteria</taxon>
        <taxon>Bacillati</taxon>
        <taxon>Bacillota</taxon>
        <taxon>Bacilli</taxon>
        <taxon>Bacillales</taxon>
        <taxon>Bacillaceae</taxon>
        <taxon>Salinibacillus</taxon>
    </lineage>
</organism>
<keyword evidence="3 6" id="KW-0238">DNA-binding</keyword>
<dbReference type="GO" id="GO:0003677">
    <property type="term" value="F:DNA binding"/>
    <property type="evidence" value="ECO:0007669"/>
    <property type="project" value="UniProtKB-KW"/>
</dbReference>
<dbReference type="SMART" id="SM00422">
    <property type="entry name" value="HTH_MERR"/>
    <property type="match status" value="1"/>
</dbReference>
<keyword evidence="4" id="KW-0804">Transcription</keyword>
<dbReference type="Proteomes" id="UP000199095">
    <property type="component" value="Unassembled WGS sequence"/>
</dbReference>
<name>A0A1I0DPZ8_9BACI</name>
<accession>A0A1I0DPZ8</accession>
<dbReference type="InterPro" id="IPR047057">
    <property type="entry name" value="MerR_fam"/>
</dbReference>
<evidence type="ECO:0000259" key="5">
    <source>
        <dbReference type="PROSITE" id="PS50937"/>
    </source>
</evidence>
<dbReference type="InterPro" id="IPR000551">
    <property type="entry name" value="MerR-type_HTH_dom"/>
</dbReference>
<dbReference type="EMBL" id="FOHJ01000004">
    <property type="protein sequence ID" value="SET34614.1"/>
    <property type="molecule type" value="Genomic_DNA"/>
</dbReference>
<dbReference type="STRING" id="237682.SAMN05421676_104118"/>
<evidence type="ECO:0000313" key="6">
    <source>
        <dbReference type="EMBL" id="SET34614.1"/>
    </source>
</evidence>
<dbReference type="GO" id="GO:0003700">
    <property type="term" value="F:DNA-binding transcription factor activity"/>
    <property type="evidence" value="ECO:0007669"/>
    <property type="project" value="InterPro"/>
</dbReference>